<keyword evidence="4" id="KW-0547">Nucleotide-binding</keyword>
<dbReference type="InterPro" id="IPR003594">
    <property type="entry name" value="HATPase_dom"/>
</dbReference>
<evidence type="ECO:0000313" key="5">
    <source>
        <dbReference type="Proteomes" id="UP000305778"/>
    </source>
</evidence>
<dbReference type="Gene3D" id="3.30.565.10">
    <property type="entry name" value="Histidine kinase-like ATPase, C-terminal domain"/>
    <property type="match status" value="1"/>
</dbReference>
<dbReference type="GO" id="GO:0005524">
    <property type="term" value="F:ATP binding"/>
    <property type="evidence" value="ECO:0007669"/>
    <property type="project" value="UniProtKB-KW"/>
</dbReference>
<gene>
    <name evidence="4" type="ORF">FCI23_45160</name>
</gene>
<dbReference type="GO" id="GO:0004674">
    <property type="term" value="F:protein serine/threonine kinase activity"/>
    <property type="evidence" value="ECO:0007669"/>
    <property type="project" value="UniProtKB-KW"/>
</dbReference>
<dbReference type="PANTHER" id="PTHR35526">
    <property type="entry name" value="ANTI-SIGMA-F FACTOR RSBW-RELATED"/>
    <property type="match status" value="1"/>
</dbReference>
<dbReference type="InterPro" id="IPR036890">
    <property type="entry name" value="HATPase_C_sf"/>
</dbReference>
<proteinExistence type="predicted"/>
<dbReference type="RefSeq" id="WP_136729856.1">
    <property type="nucleotide sequence ID" value="NZ_SUMC01000101.1"/>
</dbReference>
<dbReference type="CDD" id="cd16936">
    <property type="entry name" value="HATPase_RsbW-like"/>
    <property type="match status" value="1"/>
</dbReference>
<evidence type="ECO:0000256" key="2">
    <source>
        <dbReference type="SAM" id="MobiDB-lite"/>
    </source>
</evidence>
<reference evidence="4 5" key="1">
    <citation type="submission" date="2019-04" db="EMBL/GenBank/DDBJ databases">
        <title>Streptomyces oryziradicis sp. nov., a novel actinomycete isolated from rhizosphere soil of rice (Oryza sativa L.).</title>
        <authorList>
            <person name="Li C."/>
        </authorList>
    </citation>
    <scope>NUCLEOTIDE SEQUENCE [LARGE SCALE GENOMIC DNA]</scope>
    <source>
        <strain evidence="4 5">NEAU-C40</strain>
    </source>
</reference>
<keyword evidence="1" id="KW-0808">Transferase</keyword>
<evidence type="ECO:0000313" key="4">
    <source>
        <dbReference type="EMBL" id="TJZ99603.1"/>
    </source>
</evidence>
<dbReference type="OrthoDB" id="4206624at2"/>
<dbReference type="Proteomes" id="UP000305778">
    <property type="component" value="Unassembled WGS sequence"/>
</dbReference>
<comment type="caution">
    <text evidence="4">The sequence shown here is derived from an EMBL/GenBank/DDBJ whole genome shotgun (WGS) entry which is preliminary data.</text>
</comment>
<dbReference type="PANTHER" id="PTHR35526:SF3">
    <property type="entry name" value="ANTI-SIGMA-F FACTOR RSBW"/>
    <property type="match status" value="1"/>
</dbReference>
<feature type="domain" description="Histidine kinase/HSP90-like ATPase" evidence="3">
    <location>
        <begin position="17"/>
        <end position="129"/>
    </location>
</feature>
<keyword evidence="4" id="KW-0067">ATP-binding</keyword>
<sequence length="200" mass="22230">MTGSPQPWSNRLELACTPSAVRWARLHARDVLKQWSVPEEVIEKAVLVVSELTTNAVKHSGRTLDDPPPWAVRPRVRRFIMTLWCLPDHVQIYVYDDDRRPPIRQSPTPDGAGGRGLVLVEELSDRWGYVYPTPHADSGKAVWAQLALPGNPNPTDLAGNGQSVAPPGGQDRAYWRNDPATMHRAIRRLRGGQPRDIAGA</sequence>
<dbReference type="InterPro" id="IPR050267">
    <property type="entry name" value="Anti-sigma-factor_SerPK"/>
</dbReference>
<keyword evidence="1" id="KW-0723">Serine/threonine-protein kinase</keyword>
<organism evidence="4 5">
    <name type="scientific">Actinacidiphila oryziradicis</name>
    <dbReference type="NCBI Taxonomy" id="2571141"/>
    <lineage>
        <taxon>Bacteria</taxon>
        <taxon>Bacillati</taxon>
        <taxon>Actinomycetota</taxon>
        <taxon>Actinomycetes</taxon>
        <taxon>Kitasatosporales</taxon>
        <taxon>Streptomycetaceae</taxon>
        <taxon>Actinacidiphila</taxon>
    </lineage>
</organism>
<protein>
    <submittedName>
        <fullName evidence="4">ATP-binding protein</fullName>
    </submittedName>
</protein>
<feature type="region of interest" description="Disordered" evidence="2">
    <location>
        <begin position="152"/>
        <end position="174"/>
    </location>
</feature>
<dbReference type="EMBL" id="SUMC01000101">
    <property type="protein sequence ID" value="TJZ99603.1"/>
    <property type="molecule type" value="Genomic_DNA"/>
</dbReference>
<dbReference type="Pfam" id="PF13581">
    <property type="entry name" value="HATPase_c_2"/>
    <property type="match status" value="1"/>
</dbReference>
<dbReference type="SUPFAM" id="SSF55874">
    <property type="entry name" value="ATPase domain of HSP90 chaperone/DNA topoisomerase II/histidine kinase"/>
    <property type="match status" value="1"/>
</dbReference>
<evidence type="ECO:0000256" key="1">
    <source>
        <dbReference type="ARBA" id="ARBA00022527"/>
    </source>
</evidence>
<accession>A0A4U0RTW0</accession>
<keyword evidence="1" id="KW-0418">Kinase</keyword>
<name>A0A4U0RTW0_9ACTN</name>
<evidence type="ECO:0000259" key="3">
    <source>
        <dbReference type="Pfam" id="PF13581"/>
    </source>
</evidence>
<dbReference type="AlphaFoldDB" id="A0A4U0RTW0"/>
<keyword evidence="5" id="KW-1185">Reference proteome</keyword>